<organism evidence="1 2">
    <name type="scientific">Enterocloster lavalensis</name>
    <dbReference type="NCBI Taxonomy" id="460384"/>
    <lineage>
        <taxon>Bacteria</taxon>
        <taxon>Bacillati</taxon>
        <taxon>Bacillota</taxon>
        <taxon>Clostridia</taxon>
        <taxon>Lachnospirales</taxon>
        <taxon>Lachnospiraceae</taxon>
        <taxon>Enterocloster</taxon>
    </lineage>
</organism>
<protein>
    <recommendedName>
        <fullName evidence="3">DUF3168 domain-containing protein</fullName>
    </recommendedName>
</protein>
<keyword evidence="2" id="KW-1185">Reference proteome</keyword>
<proteinExistence type="predicted"/>
<reference evidence="2" key="1">
    <citation type="submission" date="2016-10" db="EMBL/GenBank/DDBJ databases">
        <authorList>
            <person name="Varghese N."/>
            <person name="Submissions S."/>
        </authorList>
    </citation>
    <scope>NUCLEOTIDE SEQUENCE [LARGE SCALE GENOMIC DNA]</scope>
    <source>
        <strain evidence="2">NLAE-zl-G277</strain>
    </source>
</reference>
<accession>A0A1I0K877</accession>
<dbReference type="InterPro" id="IPR024411">
    <property type="entry name" value="Tail_terminator_phage"/>
</dbReference>
<dbReference type="EMBL" id="FOIM01000053">
    <property type="protein sequence ID" value="SEU20147.1"/>
    <property type="molecule type" value="Genomic_DNA"/>
</dbReference>
<name>A0A1I0K877_9FIRM</name>
<evidence type="ECO:0000313" key="1">
    <source>
        <dbReference type="EMBL" id="SEU20147.1"/>
    </source>
</evidence>
<evidence type="ECO:0008006" key="3">
    <source>
        <dbReference type="Google" id="ProtNLM"/>
    </source>
</evidence>
<dbReference type="AlphaFoldDB" id="A0A1I0K877"/>
<dbReference type="Pfam" id="PF12691">
    <property type="entry name" value="Phage_tail_terminator_6"/>
    <property type="match status" value="1"/>
</dbReference>
<gene>
    <name evidence="1" type="ORF">SAMN05216313_15320</name>
</gene>
<sequence>MMLPLKDIRQYISGLGLAADGKVYIGKLDSKKPKSIGVYGRGATGEPHMALGGLDCTTYGVRPVSLLVHWTRSQPESEAAAYELFEKLRGVTSLTIGETHINYLRLMVPEPQDVGTDDDGVYEYVIWLDFLYERKR</sequence>
<dbReference type="RefSeq" id="WP_242956526.1">
    <property type="nucleotide sequence ID" value="NZ_FOIM01000053.1"/>
</dbReference>
<dbReference type="STRING" id="460384.SAMN05216313_15320"/>
<evidence type="ECO:0000313" key="2">
    <source>
        <dbReference type="Proteomes" id="UP000198508"/>
    </source>
</evidence>
<dbReference type="Proteomes" id="UP000198508">
    <property type="component" value="Unassembled WGS sequence"/>
</dbReference>